<dbReference type="eggNOG" id="COG1832">
    <property type="taxonomic scope" value="Bacteria"/>
</dbReference>
<accession>W0F071</accession>
<dbReference type="HOGENOM" id="CLU_112567_1_2_10"/>
<dbReference type="SUPFAM" id="SSF51735">
    <property type="entry name" value="NAD(P)-binding Rossmann-fold domains"/>
    <property type="match status" value="1"/>
</dbReference>
<gene>
    <name evidence="2" type="ORF">NIASO_08655</name>
</gene>
<dbReference type="Proteomes" id="UP000003586">
    <property type="component" value="Chromosome"/>
</dbReference>
<dbReference type="STRING" id="929713.NIASO_08655"/>
<dbReference type="Gene3D" id="3.40.50.720">
    <property type="entry name" value="NAD(P)-binding Rossmann-like Domain"/>
    <property type="match status" value="1"/>
</dbReference>
<dbReference type="AlphaFoldDB" id="W0F071"/>
<dbReference type="EMBL" id="CP007035">
    <property type="protein sequence ID" value="AHF15213.1"/>
    <property type="molecule type" value="Genomic_DNA"/>
</dbReference>
<dbReference type="InterPro" id="IPR003781">
    <property type="entry name" value="CoA-bd"/>
</dbReference>
<keyword evidence="3" id="KW-1185">Reference proteome</keyword>
<organism evidence="2 3">
    <name type="scientific">Niabella soli DSM 19437</name>
    <dbReference type="NCBI Taxonomy" id="929713"/>
    <lineage>
        <taxon>Bacteria</taxon>
        <taxon>Pseudomonadati</taxon>
        <taxon>Bacteroidota</taxon>
        <taxon>Chitinophagia</taxon>
        <taxon>Chitinophagales</taxon>
        <taxon>Chitinophagaceae</taxon>
        <taxon>Niabella</taxon>
    </lineage>
</organism>
<dbReference type="KEGG" id="nso:NIASO_08655"/>
<protein>
    <submittedName>
        <fullName evidence="2">CoA-binding protein</fullName>
    </submittedName>
</protein>
<dbReference type="InterPro" id="IPR036291">
    <property type="entry name" value="NAD(P)-bd_dom_sf"/>
</dbReference>
<dbReference type="RefSeq" id="WP_008584549.1">
    <property type="nucleotide sequence ID" value="NZ_CP007035.1"/>
</dbReference>
<reference evidence="2 3" key="1">
    <citation type="submission" date="2013-12" db="EMBL/GenBank/DDBJ databases">
        <authorList>
            <consortium name="DOE Joint Genome Institute"/>
            <person name="Eisen J."/>
            <person name="Huntemann M."/>
            <person name="Han J."/>
            <person name="Chen A."/>
            <person name="Kyrpides N."/>
            <person name="Mavromatis K."/>
            <person name="Markowitz V."/>
            <person name="Palaniappan K."/>
            <person name="Ivanova N."/>
            <person name="Schaumberg A."/>
            <person name="Pati A."/>
            <person name="Liolios K."/>
            <person name="Nordberg H.P."/>
            <person name="Cantor M.N."/>
            <person name="Hua S.X."/>
            <person name="Woyke T."/>
        </authorList>
    </citation>
    <scope>NUCLEOTIDE SEQUENCE [LARGE SCALE GENOMIC DNA]</scope>
    <source>
        <strain evidence="3">DSM 19437</strain>
    </source>
</reference>
<name>W0F071_9BACT</name>
<proteinExistence type="predicted"/>
<feature type="domain" description="CoA-binding" evidence="1">
    <location>
        <begin position="3"/>
        <end position="114"/>
    </location>
</feature>
<dbReference type="OrthoDB" id="708726at2"/>
<evidence type="ECO:0000313" key="3">
    <source>
        <dbReference type="Proteomes" id="UP000003586"/>
    </source>
</evidence>
<dbReference type="Pfam" id="PF13380">
    <property type="entry name" value="CoA_binding_2"/>
    <property type="match status" value="1"/>
</dbReference>
<evidence type="ECO:0000313" key="2">
    <source>
        <dbReference type="EMBL" id="AHF15213.1"/>
    </source>
</evidence>
<sequence length="120" mass="13596">MNKKTIVLGASENPERYSNMAVKRLRAHDHAVVAIGKKEGKVGDVFIQNKKTDEKEVDTISVYLNRENQKEYESYILNLHPKRIIFNPGAENEQLAAKAREQGIQPLEACTLVLLSTNQF</sequence>
<evidence type="ECO:0000259" key="1">
    <source>
        <dbReference type="Pfam" id="PF13380"/>
    </source>
</evidence>